<name>K2L306_9GAMM</name>
<dbReference type="GO" id="GO:0005840">
    <property type="term" value="C:ribosome"/>
    <property type="evidence" value="ECO:0007669"/>
    <property type="project" value="InterPro"/>
</dbReference>
<comment type="domain">
    <text evidence="5">The PRC barrel domain binds ribosomal protein uS19.</text>
</comment>
<organism evidence="8 9">
    <name type="scientific">Idiomarina xiamenensis 10-D-4</name>
    <dbReference type="NCBI Taxonomy" id="740709"/>
    <lineage>
        <taxon>Bacteria</taxon>
        <taxon>Pseudomonadati</taxon>
        <taxon>Pseudomonadota</taxon>
        <taxon>Gammaproteobacteria</taxon>
        <taxon>Alteromonadales</taxon>
        <taxon>Idiomarinaceae</taxon>
        <taxon>Idiomarina</taxon>
    </lineage>
</organism>
<dbReference type="RefSeq" id="WP_008488432.1">
    <property type="nucleotide sequence ID" value="NZ_AMRG01000006.1"/>
</dbReference>
<protein>
    <recommendedName>
        <fullName evidence="5">Ribosome maturation factor RimM</fullName>
    </recommendedName>
</protein>
<comment type="caution">
    <text evidence="8">The sequence shown here is derived from an EMBL/GenBank/DDBJ whole genome shotgun (WGS) entry which is preliminary data.</text>
</comment>
<evidence type="ECO:0000313" key="8">
    <source>
        <dbReference type="EMBL" id="EKE84285.1"/>
    </source>
</evidence>
<dbReference type="EMBL" id="AMRG01000006">
    <property type="protein sequence ID" value="EKE84285.1"/>
    <property type="molecule type" value="Genomic_DNA"/>
</dbReference>
<dbReference type="GO" id="GO:0005737">
    <property type="term" value="C:cytoplasm"/>
    <property type="evidence" value="ECO:0007669"/>
    <property type="project" value="UniProtKB-SubCell"/>
</dbReference>
<dbReference type="PATRIC" id="fig|740709.3.peg.1290"/>
<dbReference type="Gene3D" id="2.30.30.240">
    <property type="entry name" value="PRC-barrel domain"/>
    <property type="match status" value="1"/>
</dbReference>
<keyword evidence="1 5" id="KW-0963">Cytoplasm</keyword>
<keyword evidence="3 5" id="KW-0698">rRNA processing</keyword>
<dbReference type="PANTHER" id="PTHR33692">
    <property type="entry name" value="RIBOSOME MATURATION FACTOR RIMM"/>
    <property type="match status" value="1"/>
</dbReference>
<dbReference type="InterPro" id="IPR009000">
    <property type="entry name" value="Transl_B-barrel_sf"/>
</dbReference>
<accession>K2L306</accession>
<dbReference type="NCBIfam" id="TIGR02273">
    <property type="entry name" value="16S_RimM"/>
    <property type="match status" value="1"/>
</dbReference>
<dbReference type="PANTHER" id="PTHR33692:SF1">
    <property type="entry name" value="RIBOSOME MATURATION FACTOR RIMM"/>
    <property type="match status" value="1"/>
</dbReference>
<comment type="subunit">
    <text evidence="5">Binds ribosomal protein uS19.</text>
</comment>
<dbReference type="Pfam" id="PF24986">
    <property type="entry name" value="PRC_RimM"/>
    <property type="match status" value="1"/>
</dbReference>
<feature type="domain" description="Ribosome maturation factor RimM PRC barrel" evidence="7">
    <location>
        <begin position="102"/>
        <end position="175"/>
    </location>
</feature>
<evidence type="ECO:0000256" key="5">
    <source>
        <dbReference type="HAMAP-Rule" id="MF_00014"/>
    </source>
</evidence>
<comment type="similarity">
    <text evidence="5">Belongs to the RimM family.</text>
</comment>
<dbReference type="InterPro" id="IPR056792">
    <property type="entry name" value="PRC_RimM"/>
</dbReference>
<keyword evidence="9" id="KW-1185">Reference proteome</keyword>
<dbReference type="InterPro" id="IPR036976">
    <property type="entry name" value="RimM_N_sf"/>
</dbReference>
<evidence type="ECO:0000256" key="1">
    <source>
        <dbReference type="ARBA" id="ARBA00022490"/>
    </source>
</evidence>
<dbReference type="Proteomes" id="UP000014115">
    <property type="component" value="Unassembled WGS sequence"/>
</dbReference>
<dbReference type="InterPro" id="IPR002676">
    <property type="entry name" value="RimM_N"/>
</dbReference>
<dbReference type="eggNOG" id="COG0806">
    <property type="taxonomic scope" value="Bacteria"/>
</dbReference>
<gene>
    <name evidence="5 8" type="primary">rimM</name>
    <name evidence="8" type="ORF">A10D4_06326</name>
</gene>
<dbReference type="Pfam" id="PF01782">
    <property type="entry name" value="RimM"/>
    <property type="match status" value="1"/>
</dbReference>
<dbReference type="InterPro" id="IPR011961">
    <property type="entry name" value="RimM"/>
</dbReference>
<dbReference type="SUPFAM" id="SSF50346">
    <property type="entry name" value="PRC-barrel domain"/>
    <property type="match status" value="1"/>
</dbReference>
<proteinExistence type="inferred from homology"/>
<evidence type="ECO:0000256" key="3">
    <source>
        <dbReference type="ARBA" id="ARBA00022552"/>
    </source>
</evidence>
<dbReference type="Gene3D" id="2.40.30.60">
    <property type="entry name" value="RimM"/>
    <property type="match status" value="1"/>
</dbReference>
<feature type="domain" description="RimM N-terminal" evidence="6">
    <location>
        <begin position="9"/>
        <end position="90"/>
    </location>
</feature>
<sequence>MTAVTNPVVIGRIGAVYGVKGWVKVQTFTDDQEAIFSYSPWLLRQQQQTREVEVAEWRAHNKGFIARIDGVSDRDMAAQLTGMDVVVDASRLPELSDDEFYWHDLIGLRVINQQGYDMGVVEQMMPTASNDVLVVKANDNDAFGRQQRLIPFIQSQYVTAVDLTEKRMTVDWPSDF</sequence>
<dbReference type="GO" id="GO:0042274">
    <property type="term" value="P:ribosomal small subunit biogenesis"/>
    <property type="evidence" value="ECO:0007669"/>
    <property type="project" value="UniProtKB-UniRule"/>
</dbReference>
<keyword evidence="2 5" id="KW-0690">Ribosome biogenesis</keyword>
<evidence type="ECO:0000256" key="4">
    <source>
        <dbReference type="ARBA" id="ARBA00023186"/>
    </source>
</evidence>
<dbReference type="GO" id="GO:0006364">
    <property type="term" value="P:rRNA processing"/>
    <property type="evidence" value="ECO:0007669"/>
    <property type="project" value="UniProtKB-UniRule"/>
</dbReference>
<dbReference type="InterPro" id="IPR011033">
    <property type="entry name" value="PRC_barrel-like_sf"/>
</dbReference>
<keyword evidence="4 5" id="KW-0143">Chaperone</keyword>
<evidence type="ECO:0000313" key="9">
    <source>
        <dbReference type="Proteomes" id="UP000014115"/>
    </source>
</evidence>
<comment type="function">
    <text evidence="5">An accessory protein needed during the final step in the assembly of 30S ribosomal subunit, possibly for assembly of the head region. Essential for efficient processing of 16S rRNA. May be needed both before and after RbfA during the maturation of 16S rRNA. It has affinity for free ribosomal 30S subunits but not for 70S ribosomes.</text>
</comment>
<dbReference type="SUPFAM" id="SSF50447">
    <property type="entry name" value="Translation proteins"/>
    <property type="match status" value="1"/>
</dbReference>
<dbReference type="STRING" id="740709.A10D4_06326"/>
<dbReference type="OrthoDB" id="9783509at2"/>
<comment type="subcellular location">
    <subcellularLocation>
        <location evidence="5">Cytoplasm</location>
    </subcellularLocation>
</comment>
<evidence type="ECO:0000256" key="2">
    <source>
        <dbReference type="ARBA" id="ARBA00022517"/>
    </source>
</evidence>
<evidence type="ECO:0000259" key="6">
    <source>
        <dbReference type="Pfam" id="PF01782"/>
    </source>
</evidence>
<reference evidence="8 9" key="1">
    <citation type="journal article" date="2012" name="J. Bacteriol.">
        <title>Genome Sequence of Idiomarina xiamenensis Type Strain 10-D-4.</title>
        <authorList>
            <person name="Lai Q."/>
            <person name="Wang L."/>
            <person name="Wang W."/>
            <person name="Shao Z."/>
        </authorList>
    </citation>
    <scope>NUCLEOTIDE SEQUENCE [LARGE SCALE GENOMIC DNA]</scope>
    <source>
        <strain evidence="8 9">10-D-4</strain>
    </source>
</reference>
<dbReference type="GO" id="GO:0043022">
    <property type="term" value="F:ribosome binding"/>
    <property type="evidence" value="ECO:0007669"/>
    <property type="project" value="InterPro"/>
</dbReference>
<dbReference type="HAMAP" id="MF_00014">
    <property type="entry name" value="Ribosome_mat_RimM"/>
    <property type="match status" value="1"/>
</dbReference>
<dbReference type="AlphaFoldDB" id="K2L306"/>
<evidence type="ECO:0000259" key="7">
    <source>
        <dbReference type="Pfam" id="PF24986"/>
    </source>
</evidence>